<sequence>MAEYRVVNSLISVDGVAVRTHKFLRPHHRSSDPTFVMVHGIGVSSKYFLALAHQLVDVGNVLTMDLPGFGDAPKPKRYLSVPGFAAVVHAVCRHEGAAHPVLVGHSMGAQVVTEVAARDPRVFRKLALIGPPVNATERMLVQVAWRFLQSSVYEPWDVTLFALRAYAKCGLSWFAQTLPAMMTYPIGHRVADAAARTTLIRGEHDQIAPPRWIRDLQLAARDRTGAPVPAFTVPGGAHAVVVHNDKRVAEILKQLANTDPLPYQPPRPARTITDENRTSIYEALTENRPQSPPVCKRARIIGLDYARSLKLSAVRGVQTMLGTGVDAQSLRTPGGPVALGIPGVYENWRYLSTWGKALHAEGWDVHLPADFGRMLGPVTLLARRLEDYLVHNDLRDVTLFAHSKGGLVAKEAMGRAQGWRIRGLVSLGTPYSGSSLADHVPRFLGMAGLSPSNQDIISEFLSTEVNDRIISLQAKWDEHVPAGTWLPGATVDTIPVYGHNRLLDEPQATQALLTAMRSLQVNGFGN</sequence>
<evidence type="ECO:0000259" key="1">
    <source>
        <dbReference type="Pfam" id="PF00561"/>
    </source>
</evidence>
<dbReference type="Pfam" id="PF00561">
    <property type="entry name" value="Abhydrolase_1"/>
    <property type="match status" value="1"/>
</dbReference>
<keyword evidence="2" id="KW-0378">Hydrolase</keyword>
<dbReference type="GO" id="GO:0016787">
    <property type="term" value="F:hydrolase activity"/>
    <property type="evidence" value="ECO:0007669"/>
    <property type="project" value="UniProtKB-KW"/>
</dbReference>
<keyword evidence="3" id="KW-1185">Reference proteome</keyword>
<evidence type="ECO:0000313" key="2">
    <source>
        <dbReference type="EMBL" id="MDT3767121.1"/>
    </source>
</evidence>
<name>A0ABU3IB21_9ACTO</name>
<comment type="caution">
    <text evidence="2">The sequence shown here is derived from an EMBL/GenBank/DDBJ whole genome shotgun (WGS) entry which is preliminary data.</text>
</comment>
<reference evidence="2 3" key="1">
    <citation type="submission" date="2023-06" db="EMBL/GenBank/DDBJ databases">
        <title>Draft genome sequence of Gleimia hominis type strain CCUG 57540T.</title>
        <authorList>
            <person name="Salva-Serra F."/>
            <person name="Cardew S."/>
            <person name="Jensie Markopoulos S."/>
            <person name="Ohlen M."/>
            <person name="Inganas E."/>
            <person name="Svensson-Stadler L."/>
            <person name="Moore E.R.B."/>
        </authorList>
    </citation>
    <scope>NUCLEOTIDE SEQUENCE [LARGE SCALE GENOMIC DNA]</scope>
    <source>
        <strain evidence="2 3">CCUG 57540</strain>
    </source>
</reference>
<dbReference type="InterPro" id="IPR029058">
    <property type="entry name" value="AB_hydrolase_fold"/>
</dbReference>
<dbReference type="PANTHER" id="PTHR43798:SF5">
    <property type="entry name" value="MONOACYLGLYCEROL LIPASE ABHD6"/>
    <property type="match status" value="1"/>
</dbReference>
<dbReference type="EMBL" id="JASXSX010000001">
    <property type="protein sequence ID" value="MDT3767121.1"/>
    <property type="molecule type" value="Genomic_DNA"/>
</dbReference>
<gene>
    <name evidence="2" type="ORF">QS713_03450</name>
</gene>
<protein>
    <submittedName>
        <fullName evidence="2">Alpha/beta hydrolase</fullName>
    </submittedName>
</protein>
<evidence type="ECO:0000313" key="3">
    <source>
        <dbReference type="Proteomes" id="UP001247542"/>
    </source>
</evidence>
<dbReference type="PANTHER" id="PTHR43798">
    <property type="entry name" value="MONOACYLGLYCEROL LIPASE"/>
    <property type="match status" value="1"/>
</dbReference>
<proteinExistence type="predicted"/>
<feature type="domain" description="AB hydrolase-1" evidence="1">
    <location>
        <begin position="33"/>
        <end position="147"/>
    </location>
</feature>
<dbReference type="SUPFAM" id="SSF53474">
    <property type="entry name" value="alpha/beta-Hydrolases"/>
    <property type="match status" value="2"/>
</dbReference>
<dbReference type="Proteomes" id="UP001247542">
    <property type="component" value="Unassembled WGS sequence"/>
</dbReference>
<dbReference type="RefSeq" id="WP_313272466.1">
    <property type="nucleotide sequence ID" value="NZ_JASXSX010000001.1"/>
</dbReference>
<organism evidence="2 3">
    <name type="scientific">Gleimia hominis</name>
    <dbReference type="NCBI Taxonomy" id="595468"/>
    <lineage>
        <taxon>Bacteria</taxon>
        <taxon>Bacillati</taxon>
        <taxon>Actinomycetota</taxon>
        <taxon>Actinomycetes</taxon>
        <taxon>Actinomycetales</taxon>
        <taxon>Actinomycetaceae</taxon>
        <taxon>Gleimia</taxon>
    </lineage>
</organism>
<dbReference type="InterPro" id="IPR050266">
    <property type="entry name" value="AB_hydrolase_sf"/>
</dbReference>
<accession>A0ABU3IB21</accession>
<dbReference type="InterPro" id="IPR000073">
    <property type="entry name" value="AB_hydrolase_1"/>
</dbReference>
<dbReference type="Gene3D" id="3.40.50.1820">
    <property type="entry name" value="alpha/beta hydrolase"/>
    <property type="match status" value="2"/>
</dbReference>